<name>A0A7W7Y9I3_9BACT</name>
<sequence>MWKNLLILLLGSALAALLILRREAGYLATPSVLPHIAVTPPEPEPPQPPAKPEPHPITTLLQAARANPDLAGTAIGFCLLNDKGEVILDDNATTAFIPASSLKTLTTATALEILGPDFHFTTELKASAPIENGEIKGDLVIIGGGDPMLKMDDLKAWAAELKQRGLLRVTGGIRADTSFFSGSLYSDYWNWGDIGNGYGSGVSGLNLNHNRYIVMFRAGPAEGTPAELLGINFEIPQAAWKNEVTTGPADSGDGVVIHGGEITTAIHLRGTVPLGAAKFQAKGAVPDPARFIEHHFRSLLTAAGIQVGAATTAAAQPSYALLKHDSPALIDIIKSIHATSDNLETECVFRMLGLKQGRPPAEVIRDHWKQRGLDFIGLRMEDGCGLARADFIRPLDLARLQYLAGTGPQGPAYQASLLSKDGLSWKGGAMSGVRTFTGYAKSKSGTEFSYALMINHFTTSAAVSALCQQVMDSMQDL</sequence>
<dbReference type="AlphaFoldDB" id="A0A7W7Y9I3"/>
<evidence type="ECO:0000256" key="2">
    <source>
        <dbReference type="ARBA" id="ARBA00022801"/>
    </source>
</evidence>
<dbReference type="Pfam" id="PF02113">
    <property type="entry name" value="Peptidase_S13"/>
    <property type="match status" value="1"/>
</dbReference>
<dbReference type="PANTHER" id="PTHR30023:SF0">
    <property type="entry name" value="PENICILLIN-SENSITIVE CARBOXYPEPTIDASE A"/>
    <property type="match status" value="1"/>
</dbReference>
<feature type="region of interest" description="Disordered" evidence="3">
    <location>
        <begin position="37"/>
        <end position="56"/>
    </location>
</feature>
<keyword evidence="5" id="KW-1185">Reference proteome</keyword>
<evidence type="ECO:0000313" key="5">
    <source>
        <dbReference type="Proteomes" id="UP000590740"/>
    </source>
</evidence>
<dbReference type="InterPro" id="IPR000667">
    <property type="entry name" value="Peptidase_S13"/>
</dbReference>
<organism evidence="4 5">
    <name type="scientific">Prosthecobacter vanneervenii</name>
    <dbReference type="NCBI Taxonomy" id="48466"/>
    <lineage>
        <taxon>Bacteria</taxon>
        <taxon>Pseudomonadati</taxon>
        <taxon>Verrucomicrobiota</taxon>
        <taxon>Verrucomicrobiia</taxon>
        <taxon>Verrucomicrobiales</taxon>
        <taxon>Verrucomicrobiaceae</taxon>
        <taxon>Prosthecobacter</taxon>
    </lineage>
</organism>
<dbReference type="Gene3D" id="3.40.710.10">
    <property type="entry name" value="DD-peptidase/beta-lactamase superfamily"/>
    <property type="match status" value="2"/>
</dbReference>
<dbReference type="Proteomes" id="UP000590740">
    <property type="component" value="Unassembled WGS sequence"/>
</dbReference>
<dbReference type="EC" id="3.4.21.-" evidence="4"/>
<dbReference type="GO" id="GO:0006508">
    <property type="term" value="P:proteolysis"/>
    <property type="evidence" value="ECO:0007669"/>
    <property type="project" value="InterPro"/>
</dbReference>
<dbReference type="GO" id="GO:0000270">
    <property type="term" value="P:peptidoglycan metabolic process"/>
    <property type="evidence" value="ECO:0007669"/>
    <property type="project" value="TreeGrafter"/>
</dbReference>
<dbReference type="RefSeq" id="WP_184339078.1">
    <property type="nucleotide sequence ID" value="NZ_JACHIG010000003.1"/>
</dbReference>
<evidence type="ECO:0000313" key="4">
    <source>
        <dbReference type="EMBL" id="MBB5032138.1"/>
    </source>
</evidence>
<comment type="caution">
    <text evidence="4">The sequence shown here is derived from an EMBL/GenBank/DDBJ whole genome shotgun (WGS) entry which is preliminary data.</text>
</comment>
<dbReference type="GO" id="GO:0009002">
    <property type="term" value="F:serine-type D-Ala-D-Ala carboxypeptidase activity"/>
    <property type="evidence" value="ECO:0007669"/>
    <property type="project" value="UniProtKB-EC"/>
</dbReference>
<evidence type="ECO:0000256" key="3">
    <source>
        <dbReference type="SAM" id="MobiDB-lite"/>
    </source>
</evidence>
<dbReference type="PRINTS" id="PR00922">
    <property type="entry name" value="DADACBPTASE3"/>
</dbReference>
<dbReference type="InterPro" id="IPR012338">
    <property type="entry name" value="Beta-lactam/transpept-like"/>
</dbReference>
<accession>A0A7W7Y9I3</accession>
<keyword evidence="4" id="KW-0121">Carboxypeptidase</keyword>
<proteinExistence type="inferred from homology"/>
<gene>
    <name evidence="4" type="ORF">HNQ65_001715</name>
</gene>
<protein>
    <submittedName>
        <fullName evidence="4">D-alanyl-D-alanine carboxypeptidase/D-alanyl-D-alanine-endopeptidase (Penicillin-binding protein 4)</fullName>
        <ecNumber evidence="4">3.4.16.4</ecNumber>
        <ecNumber evidence="4">3.4.21.-</ecNumber>
    </submittedName>
</protein>
<dbReference type="EC" id="3.4.16.4" evidence="4"/>
<feature type="compositionally biased region" description="Pro residues" evidence="3">
    <location>
        <begin position="40"/>
        <end position="51"/>
    </location>
</feature>
<dbReference type="EMBL" id="JACHIG010000003">
    <property type="protein sequence ID" value="MBB5032138.1"/>
    <property type="molecule type" value="Genomic_DNA"/>
</dbReference>
<dbReference type="Gene3D" id="3.50.80.20">
    <property type="entry name" value="D-Ala-D-Ala carboxypeptidase C, peptidase S13"/>
    <property type="match status" value="1"/>
</dbReference>
<keyword evidence="2 4" id="KW-0378">Hydrolase</keyword>
<evidence type="ECO:0000256" key="1">
    <source>
        <dbReference type="ARBA" id="ARBA00006096"/>
    </source>
</evidence>
<dbReference type="NCBIfam" id="TIGR00666">
    <property type="entry name" value="PBP4"/>
    <property type="match status" value="1"/>
</dbReference>
<dbReference type="SUPFAM" id="SSF56601">
    <property type="entry name" value="beta-lactamase/transpeptidase-like"/>
    <property type="match status" value="1"/>
</dbReference>
<dbReference type="PANTHER" id="PTHR30023">
    <property type="entry name" value="D-ALANYL-D-ALANINE CARBOXYPEPTIDASE"/>
    <property type="match status" value="1"/>
</dbReference>
<reference evidence="4 5" key="1">
    <citation type="submission" date="2020-08" db="EMBL/GenBank/DDBJ databases">
        <title>Genomic Encyclopedia of Type Strains, Phase IV (KMG-IV): sequencing the most valuable type-strain genomes for metagenomic binning, comparative biology and taxonomic classification.</title>
        <authorList>
            <person name="Goeker M."/>
        </authorList>
    </citation>
    <scope>NUCLEOTIDE SEQUENCE [LARGE SCALE GENOMIC DNA]</scope>
    <source>
        <strain evidence="4 5">DSM 12252</strain>
    </source>
</reference>
<keyword evidence="4" id="KW-0645">Protease</keyword>
<comment type="similarity">
    <text evidence="1">Belongs to the peptidase S13 family.</text>
</comment>